<protein>
    <submittedName>
        <fullName evidence="1">Uncharacterized protein</fullName>
    </submittedName>
</protein>
<name>A0A6J7X0X5_9CAUD</name>
<sequence length="65" mass="7256">MRVTHLHKSGSGMASKTACGRNILRTPISVNWAGFKQEPTEYRCIKCVSSKQFELNAKMDAKKAN</sequence>
<evidence type="ECO:0000313" key="1">
    <source>
        <dbReference type="EMBL" id="CAB5222758.1"/>
    </source>
</evidence>
<accession>A0A6J7X0X5</accession>
<proteinExistence type="predicted"/>
<organism evidence="1">
    <name type="scientific">uncultured Caudovirales phage</name>
    <dbReference type="NCBI Taxonomy" id="2100421"/>
    <lineage>
        <taxon>Viruses</taxon>
        <taxon>Duplodnaviria</taxon>
        <taxon>Heunggongvirae</taxon>
        <taxon>Uroviricota</taxon>
        <taxon>Caudoviricetes</taxon>
        <taxon>Peduoviridae</taxon>
        <taxon>Maltschvirus</taxon>
        <taxon>Maltschvirus maltsch</taxon>
    </lineage>
</organism>
<dbReference type="EMBL" id="LR798307">
    <property type="protein sequence ID" value="CAB5222758.1"/>
    <property type="molecule type" value="Genomic_DNA"/>
</dbReference>
<reference evidence="1" key="1">
    <citation type="submission" date="2020-05" db="EMBL/GenBank/DDBJ databases">
        <authorList>
            <person name="Chiriac C."/>
            <person name="Salcher M."/>
            <person name="Ghai R."/>
            <person name="Kavagutti S V."/>
        </authorList>
    </citation>
    <scope>NUCLEOTIDE SEQUENCE</scope>
</reference>
<gene>
    <name evidence="1" type="ORF">UFOVP379_31</name>
</gene>